<reference evidence="2 3" key="1">
    <citation type="submission" date="2016-03" db="EMBL/GenBank/DDBJ databases">
        <authorList>
            <person name="Ploux O."/>
        </authorList>
    </citation>
    <scope>NUCLEOTIDE SEQUENCE [LARGE SCALE GENOMIC DNA]</scope>
    <source>
        <strain evidence="2 3">R-45370</strain>
    </source>
</reference>
<keyword evidence="1" id="KW-1133">Transmembrane helix</keyword>
<feature type="transmembrane region" description="Helical" evidence="1">
    <location>
        <begin position="6"/>
        <end position="28"/>
    </location>
</feature>
<evidence type="ECO:0000313" key="2">
    <source>
        <dbReference type="EMBL" id="OAI20074.1"/>
    </source>
</evidence>
<dbReference type="AlphaFoldDB" id="A0A177NR90"/>
<gene>
    <name evidence="2" type="ORF">A1359_03425</name>
</gene>
<dbReference type="OrthoDB" id="6120393at2"/>
<organism evidence="2 3">
    <name type="scientific">Methylomonas lenta</name>
    <dbReference type="NCBI Taxonomy" id="980561"/>
    <lineage>
        <taxon>Bacteria</taxon>
        <taxon>Pseudomonadati</taxon>
        <taxon>Pseudomonadota</taxon>
        <taxon>Gammaproteobacteria</taxon>
        <taxon>Methylococcales</taxon>
        <taxon>Methylococcaceae</taxon>
        <taxon>Methylomonas</taxon>
    </lineage>
</organism>
<protein>
    <submittedName>
        <fullName evidence="2">Uncharacterized protein</fullName>
    </submittedName>
</protein>
<dbReference type="EMBL" id="LUUI01000055">
    <property type="protein sequence ID" value="OAI20074.1"/>
    <property type="molecule type" value="Genomic_DNA"/>
</dbReference>
<dbReference type="Proteomes" id="UP000078476">
    <property type="component" value="Unassembled WGS sequence"/>
</dbReference>
<keyword evidence="1" id="KW-0812">Transmembrane</keyword>
<keyword evidence="1" id="KW-0472">Membrane</keyword>
<dbReference type="RefSeq" id="WP_083960478.1">
    <property type="nucleotide sequence ID" value="NZ_LUUI01000055.1"/>
</dbReference>
<name>A0A177NR90_9GAMM</name>
<sequence length="153" mass="17301">MFETYPLMTAITSGLLSLIGALLGLLATHYLSDRRKRREELTEQKLKAYSDFINSASKIIAARRLGNTENDPHELARLNDAKVRICICGDKSVIQALTEFLEHGGTLEREREILAFTHLCMRISESLGYKAHDLFDLNISNMLLMQLILCSKC</sequence>
<evidence type="ECO:0000256" key="1">
    <source>
        <dbReference type="SAM" id="Phobius"/>
    </source>
</evidence>
<proteinExistence type="predicted"/>
<comment type="caution">
    <text evidence="2">The sequence shown here is derived from an EMBL/GenBank/DDBJ whole genome shotgun (WGS) entry which is preliminary data.</text>
</comment>
<accession>A0A177NR90</accession>
<keyword evidence="3" id="KW-1185">Reference proteome</keyword>
<evidence type="ECO:0000313" key="3">
    <source>
        <dbReference type="Proteomes" id="UP000078476"/>
    </source>
</evidence>